<protein>
    <submittedName>
        <fullName evidence="2">Uncharacterized protein</fullName>
    </submittedName>
</protein>
<gene>
    <name evidence="2" type="ORF">KHB02_32520</name>
</gene>
<proteinExistence type="predicted"/>
<evidence type="ECO:0000313" key="2">
    <source>
        <dbReference type="EMBL" id="MBS4186121.1"/>
    </source>
</evidence>
<dbReference type="EMBL" id="JAGYPE010000006">
    <property type="protein sequence ID" value="MBS4186121.1"/>
    <property type="molecule type" value="Genomic_DNA"/>
</dbReference>
<organism evidence="2">
    <name type="scientific">Neobacillus citreus</name>
    <dbReference type="NCBI Taxonomy" id="2833578"/>
    <lineage>
        <taxon>Bacteria</taxon>
        <taxon>Bacillati</taxon>
        <taxon>Bacillota</taxon>
        <taxon>Bacilli</taxon>
        <taxon>Bacillales</taxon>
        <taxon>Bacillaceae</taxon>
        <taxon>Neobacillus</taxon>
    </lineage>
</organism>
<name>A0A942T725_9BACI</name>
<accession>A0A942T725</accession>
<keyword evidence="1" id="KW-0472">Membrane</keyword>
<keyword evidence="1" id="KW-0812">Transmembrane</keyword>
<dbReference type="AlphaFoldDB" id="A0A942T725"/>
<keyword evidence="1" id="KW-1133">Transmembrane helix</keyword>
<reference evidence="2" key="1">
    <citation type="submission" date="2021-05" db="EMBL/GenBank/DDBJ databases">
        <title>Novel Bacillus species.</title>
        <authorList>
            <person name="Liu G."/>
        </authorList>
    </citation>
    <scope>NUCLEOTIDE SEQUENCE</scope>
    <source>
        <strain evidence="2">FJAT-50051</strain>
    </source>
</reference>
<feature type="transmembrane region" description="Helical" evidence="1">
    <location>
        <begin position="15"/>
        <end position="32"/>
    </location>
</feature>
<sequence>MGFFGNGGGELRKKIYMVAFFLLVVVIAGVVGKQYDYLYLANKINVNGLELFMKEKEVIELFGEEDSEVSYCMGCGPNMYYKNLGIFARLSETKQYVKDIKITNPKYDILGIKPNQNITKAQNLLEEMGFKLIDSDPIRLSYQYQKKKLTFEMIIDKQGVIKSVQVEYQVKKDNNIIY</sequence>
<comment type="caution">
    <text evidence="2">The sequence shown here is derived from an EMBL/GenBank/DDBJ whole genome shotgun (WGS) entry which is preliminary data.</text>
</comment>
<evidence type="ECO:0000256" key="1">
    <source>
        <dbReference type="SAM" id="Phobius"/>
    </source>
</evidence>